<reference evidence="3 4" key="1">
    <citation type="submission" date="2015-12" db="EMBL/GenBank/DDBJ databases">
        <title>Genome sequence of Thalassospira lucentensis MCCC 1A02072.</title>
        <authorList>
            <person name="Lu L."/>
            <person name="Lai Q."/>
            <person name="Shao Z."/>
            <person name="Qian P."/>
        </authorList>
    </citation>
    <scope>NUCLEOTIDE SEQUENCE [LARGE SCALE GENOMIC DNA]</scope>
    <source>
        <strain evidence="3 4">MCCC 1A02072</strain>
    </source>
</reference>
<dbReference type="InterPro" id="IPR035086">
    <property type="entry name" value="DgcN-like_C"/>
</dbReference>
<feature type="domain" description="D-glutamate N-acetyltransferase-like C-terminal" evidence="1">
    <location>
        <begin position="131"/>
        <end position="328"/>
    </location>
</feature>
<dbReference type="PIRSF" id="PIRSF026760">
    <property type="entry name" value="UCP026760"/>
    <property type="match status" value="1"/>
</dbReference>
<feature type="domain" description="D-glutamate N-acetyltransferase-like N-terminal" evidence="2">
    <location>
        <begin position="42"/>
        <end position="124"/>
    </location>
</feature>
<dbReference type="PANTHER" id="PTHR40690">
    <property type="entry name" value="GLL3100 PROTEIN"/>
    <property type="match status" value="1"/>
</dbReference>
<sequence>MKIEHPYLMFLGDAPDELAAKTAIGIKQWRPEWCVAQLSLPGCQADLGLPEMSIAEAKAAGVKTIVLGVANRGGVIGPAWMETLLAAIDAGMDIANGLHTRLSTIPELVEAANAKGVKLFDVRHFDGKLPIGNGERRPGKRVLAVGTDCSVGKMYTALALDAEMKKRGMKSTFRATGQTGIFIAGEGISVDAVISDFISGAVETIAPANEPDHWDVVEGQGSLFHASFAGVSMGLIHGSQPDAIIVCHEPTRTHMRGLPGYKLPDLKTTMEVNLMHARLTNPDCVVAGFAINTKSLDDAAAKKLLAEVEAEFGLPCVDPVRTGVAPIVDKLQEI</sequence>
<organism evidence="3 4">
    <name type="scientific">Thalassospira lucentensis</name>
    <dbReference type="NCBI Taxonomy" id="168935"/>
    <lineage>
        <taxon>Bacteria</taxon>
        <taxon>Pseudomonadati</taxon>
        <taxon>Pseudomonadota</taxon>
        <taxon>Alphaproteobacteria</taxon>
        <taxon>Rhodospirillales</taxon>
        <taxon>Thalassospiraceae</taxon>
        <taxon>Thalassospira</taxon>
    </lineage>
</organism>
<evidence type="ECO:0000259" key="1">
    <source>
        <dbReference type="Pfam" id="PF07755"/>
    </source>
</evidence>
<protein>
    <submittedName>
        <fullName evidence="3">EBNA-1 nuclear protein</fullName>
    </submittedName>
</protein>
<dbReference type="InterPro" id="IPR035402">
    <property type="entry name" value="DgcN-like_N"/>
</dbReference>
<dbReference type="Proteomes" id="UP000076335">
    <property type="component" value="Unassembled WGS sequence"/>
</dbReference>
<dbReference type="InterPro" id="IPR027417">
    <property type="entry name" value="P-loop_NTPase"/>
</dbReference>
<dbReference type="InterPro" id="IPR011669">
    <property type="entry name" value="DgcN-like"/>
</dbReference>
<dbReference type="SUPFAM" id="SSF52540">
    <property type="entry name" value="P-loop containing nucleoside triphosphate hydrolases"/>
    <property type="match status" value="1"/>
</dbReference>
<dbReference type="Pfam" id="PF17396">
    <property type="entry name" value="DUF1611_N"/>
    <property type="match status" value="1"/>
</dbReference>
<name>A0A154L583_9PROT</name>
<dbReference type="Gene3D" id="3.40.50.300">
    <property type="entry name" value="P-loop containing nucleotide triphosphate hydrolases"/>
    <property type="match status" value="1"/>
</dbReference>
<gene>
    <name evidence="3" type="ORF">AUP42_00575</name>
</gene>
<evidence type="ECO:0000259" key="2">
    <source>
        <dbReference type="Pfam" id="PF17396"/>
    </source>
</evidence>
<proteinExistence type="predicted"/>
<dbReference type="AlphaFoldDB" id="A0A154L583"/>
<comment type="caution">
    <text evidence="3">The sequence shown here is derived from an EMBL/GenBank/DDBJ whole genome shotgun (WGS) entry which is preliminary data.</text>
</comment>
<dbReference type="Pfam" id="PF07755">
    <property type="entry name" value="DUF1611"/>
    <property type="match status" value="1"/>
</dbReference>
<dbReference type="NCBIfam" id="NF041892">
    <property type="entry name" value="DgcN"/>
    <property type="match status" value="1"/>
</dbReference>
<dbReference type="OrthoDB" id="9778498at2"/>
<accession>A0A154L583</accession>
<evidence type="ECO:0000313" key="3">
    <source>
        <dbReference type="EMBL" id="KZB64443.1"/>
    </source>
</evidence>
<dbReference type="RefSeq" id="WP_062951706.1">
    <property type="nucleotide sequence ID" value="NZ_LPVY01000012.1"/>
</dbReference>
<evidence type="ECO:0000313" key="4">
    <source>
        <dbReference type="Proteomes" id="UP000076335"/>
    </source>
</evidence>
<dbReference type="EMBL" id="LPVY01000012">
    <property type="protein sequence ID" value="KZB64443.1"/>
    <property type="molecule type" value="Genomic_DNA"/>
</dbReference>
<dbReference type="PANTHER" id="PTHR40690:SF1">
    <property type="entry name" value="DUF1611 DOMAIN-CONTAINING PROTEIN"/>
    <property type="match status" value="1"/>
</dbReference>
<dbReference type="Gene3D" id="3.40.50.720">
    <property type="entry name" value="NAD(P)-binding Rossmann-like Domain"/>
    <property type="match status" value="1"/>
</dbReference>